<dbReference type="NCBIfam" id="TIGR03472">
    <property type="entry name" value="HpnI"/>
    <property type="match status" value="1"/>
</dbReference>
<evidence type="ECO:0000256" key="8">
    <source>
        <dbReference type="ARBA" id="ARBA00023136"/>
    </source>
</evidence>
<dbReference type="PANTHER" id="PTHR12726">
    <property type="entry name" value="CERAMIDE GLUCOSYLTRANSFERASE"/>
    <property type="match status" value="1"/>
</dbReference>
<evidence type="ECO:0000256" key="4">
    <source>
        <dbReference type="ARBA" id="ARBA00022676"/>
    </source>
</evidence>
<evidence type="ECO:0000256" key="1">
    <source>
        <dbReference type="ARBA" id="ARBA00004141"/>
    </source>
</evidence>
<dbReference type="PANTHER" id="PTHR12726:SF0">
    <property type="entry name" value="CERAMIDE GLUCOSYLTRANSFERASE"/>
    <property type="match status" value="1"/>
</dbReference>
<dbReference type="Pfam" id="PF13506">
    <property type="entry name" value="Glyco_transf_21"/>
    <property type="match status" value="1"/>
</dbReference>
<dbReference type="GO" id="GO:0016020">
    <property type="term" value="C:membrane"/>
    <property type="evidence" value="ECO:0007669"/>
    <property type="project" value="UniProtKB-SubCell"/>
</dbReference>
<dbReference type="GO" id="GO:0006679">
    <property type="term" value="P:glucosylceramide biosynthetic process"/>
    <property type="evidence" value="ECO:0007669"/>
    <property type="project" value="TreeGrafter"/>
</dbReference>
<comment type="caution">
    <text evidence="10">The sequence shown here is derived from an EMBL/GenBank/DDBJ whole genome shotgun (WGS) entry which is preliminary data.</text>
</comment>
<sequence>MLGAAAIAAIFSGLGLAQGAAGLVALERFVDAPTITAPDLPPISVLKPLHGEEPALEAALTSFLAQDYPDFQVVFGIQNPADPALAVVERLRRRFPERDIALVVDATQHGRNRKVGNLINMQRAARHDTLVIADADIHVAPDYLRSLAAALAEPGTGMVTTLYTGLPVTDTLASRIGAMQISQVFLPGVLLARALGREDGLGATMALRRATLDAAGGFAALADLIADDAALGARVRALGLHVRLARTVPATTVAESGFRALCRHELRWARVNRSIAPLGFAASLVQYPLAFALMALALAPAAGWAASWLVFCWFCRAAIMRGVDRRLGLAPPTPLGPAVLLLRDLLSVAAVVASFTGNKVVWRGEIVEVDHASTLLLTKT</sequence>
<evidence type="ECO:0000256" key="2">
    <source>
        <dbReference type="ARBA" id="ARBA00004760"/>
    </source>
</evidence>
<keyword evidence="4" id="KW-0328">Glycosyltransferase</keyword>
<comment type="pathway">
    <text evidence="2">Lipid metabolism; sphingolipid metabolism.</text>
</comment>
<dbReference type="InterPro" id="IPR025993">
    <property type="entry name" value="Ceramide_glucosylTrfase"/>
</dbReference>
<gene>
    <name evidence="10" type="ORF">ENY07_03815</name>
</gene>
<dbReference type="SUPFAM" id="SSF53448">
    <property type="entry name" value="Nucleotide-diphospho-sugar transferases"/>
    <property type="match status" value="1"/>
</dbReference>
<proteinExistence type="predicted"/>
<protein>
    <submittedName>
        <fullName evidence="10">Glycosyltransferase</fullName>
    </submittedName>
</protein>
<organism evidence="10">
    <name type="scientific">Acidicaldus sp</name>
    <dbReference type="NCBI Taxonomy" id="1872105"/>
    <lineage>
        <taxon>Bacteria</taxon>
        <taxon>Pseudomonadati</taxon>
        <taxon>Pseudomonadota</taxon>
        <taxon>Alphaproteobacteria</taxon>
        <taxon>Acetobacterales</taxon>
        <taxon>Acetobacteraceae</taxon>
        <taxon>Acidicaldus</taxon>
    </lineage>
</organism>
<keyword evidence="5" id="KW-0808">Transferase</keyword>
<evidence type="ECO:0000256" key="3">
    <source>
        <dbReference type="ARBA" id="ARBA00004991"/>
    </source>
</evidence>
<dbReference type="GO" id="GO:0008120">
    <property type="term" value="F:ceramide glucosyltransferase activity"/>
    <property type="evidence" value="ECO:0007669"/>
    <property type="project" value="TreeGrafter"/>
</dbReference>
<evidence type="ECO:0000313" key="10">
    <source>
        <dbReference type="EMBL" id="HGC42339.1"/>
    </source>
</evidence>
<evidence type="ECO:0000256" key="7">
    <source>
        <dbReference type="ARBA" id="ARBA00022989"/>
    </source>
</evidence>
<keyword evidence="7 9" id="KW-1133">Transmembrane helix</keyword>
<reference evidence="10" key="1">
    <citation type="journal article" date="2020" name="mSystems">
        <title>Genome- and Community-Level Interaction Insights into Carbon Utilization and Element Cycling Functions of Hydrothermarchaeota in Hydrothermal Sediment.</title>
        <authorList>
            <person name="Zhou Z."/>
            <person name="Liu Y."/>
            <person name="Xu W."/>
            <person name="Pan J."/>
            <person name="Luo Z.H."/>
            <person name="Li M."/>
        </authorList>
    </citation>
    <scope>NUCLEOTIDE SEQUENCE</scope>
    <source>
        <strain evidence="10">SpSt-997</strain>
    </source>
</reference>
<name>A0A8J4H8I0_9PROT</name>
<evidence type="ECO:0000256" key="5">
    <source>
        <dbReference type="ARBA" id="ARBA00022679"/>
    </source>
</evidence>
<dbReference type="AlphaFoldDB" id="A0A8J4H8I0"/>
<dbReference type="InterPro" id="IPR017835">
    <property type="entry name" value="Hopen-assoc_HpnI"/>
</dbReference>
<evidence type="ECO:0000256" key="6">
    <source>
        <dbReference type="ARBA" id="ARBA00022692"/>
    </source>
</evidence>
<keyword evidence="6 9" id="KW-0812">Transmembrane</keyword>
<comment type="subcellular location">
    <subcellularLocation>
        <location evidence="1">Membrane</location>
        <topology evidence="1">Multi-pass membrane protein</topology>
    </subcellularLocation>
</comment>
<dbReference type="CDD" id="cd02520">
    <property type="entry name" value="Glucosylceramide_synthase"/>
    <property type="match status" value="1"/>
</dbReference>
<feature type="transmembrane region" description="Helical" evidence="9">
    <location>
        <begin position="289"/>
        <end position="315"/>
    </location>
</feature>
<dbReference type="EMBL" id="DTQM01000075">
    <property type="protein sequence ID" value="HGC42339.1"/>
    <property type="molecule type" value="Genomic_DNA"/>
</dbReference>
<comment type="pathway">
    <text evidence="3">Sphingolipid metabolism.</text>
</comment>
<keyword evidence="8 9" id="KW-0472">Membrane</keyword>
<dbReference type="InterPro" id="IPR029044">
    <property type="entry name" value="Nucleotide-diphossugar_trans"/>
</dbReference>
<accession>A0A8J4H8I0</accession>
<dbReference type="Gene3D" id="3.90.550.10">
    <property type="entry name" value="Spore Coat Polysaccharide Biosynthesis Protein SpsA, Chain A"/>
    <property type="match status" value="1"/>
</dbReference>
<evidence type="ECO:0000256" key="9">
    <source>
        <dbReference type="SAM" id="Phobius"/>
    </source>
</evidence>